<organism evidence="2 3">
    <name type="scientific">Limnohabitans parvus II-B4</name>
    <dbReference type="NCBI Taxonomy" id="1293052"/>
    <lineage>
        <taxon>Bacteria</taxon>
        <taxon>Pseudomonadati</taxon>
        <taxon>Pseudomonadota</taxon>
        <taxon>Betaproteobacteria</taxon>
        <taxon>Burkholderiales</taxon>
        <taxon>Comamonadaceae</taxon>
        <taxon>Limnohabitans</taxon>
    </lineage>
</organism>
<reference evidence="2 3" key="1">
    <citation type="submission" date="2017-04" db="EMBL/GenBank/DDBJ databases">
        <title>Unexpected and diverse lifestyles within the genus Limnohabitans.</title>
        <authorList>
            <person name="Kasalicky V."/>
            <person name="Mehrshad M."/>
            <person name="Andrei S.-A."/>
            <person name="Salcher M."/>
            <person name="Kratochvilova H."/>
            <person name="Simek K."/>
            <person name="Ghai R."/>
        </authorList>
    </citation>
    <scope>NUCLEOTIDE SEQUENCE [LARGE SCALE GENOMIC DNA]</scope>
    <source>
        <strain evidence="2 3">II-B4</strain>
    </source>
</reference>
<dbReference type="Pfam" id="PF01832">
    <property type="entry name" value="Glucosaminidase"/>
    <property type="match status" value="1"/>
</dbReference>
<evidence type="ECO:0000313" key="2">
    <source>
        <dbReference type="EMBL" id="PUE54486.1"/>
    </source>
</evidence>
<dbReference type="GO" id="GO:0004040">
    <property type="term" value="F:amidase activity"/>
    <property type="evidence" value="ECO:0007669"/>
    <property type="project" value="InterPro"/>
</dbReference>
<keyword evidence="3" id="KW-1185">Reference proteome</keyword>
<sequence>MQRDHFLSSWVHRLTRLGIFGILCLMQQPSAWMDALDGAVPNRLEVVSDEFDARGPVDAVFVEQVFQTICQSGIRHPRIVMRQAILETGWFRSPFLMSRNNLFAFRRGHYLRFDRFGHSILFYKAWQDKNMPTGVDDYYRFLDQIKYGTPDYTSHLKNITWNRDCLSIPVADRAVTWFSRA</sequence>
<dbReference type="InterPro" id="IPR002901">
    <property type="entry name" value="MGlyc_endo_b_GlcNAc-like_dom"/>
</dbReference>
<feature type="domain" description="Mannosyl-glycoprotein endo-beta-N-acetylglucosamidase-like" evidence="1">
    <location>
        <begin position="72"/>
        <end position="159"/>
    </location>
</feature>
<accession>A0A315E978</accession>
<dbReference type="RefSeq" id="WP_108312443.1">
    <property type="nucleotide sequence ID" value="NZ_NESN01000002.1"/>
</dbReference>
<comment type="caution">
    <text evidence="2">The sequence shown here is derived from an EMBL/GenBank/DDBJ whole genome shotgun (WGS) entry which is preliminary data.</text>
</comment>
<dbReference type="AlphaFoldDB" id="A0A315E978"/>
<proteinExistence type="predicted"/>
<gene>
    <name evidence="2" type="ORF">B9Z37_08130</name>
</gene>
<protein>
    <recommendedName>
        <fullName evidence="1">Mannosyl-glycoprotein endo-beta-N-acetylglucosamidase-like domain-containing protein</fullName>
    </recommendedName>
</protein>
<dbReference type="Proteomes" id="UP000250790">
    <property type="component" value="Unassembled WGS sequence"/>
</dbReference>
<evidence type="ECO:0000259" key="1">
    <source>
        <dbReference type="Pfam" id="PF01832"/>
    </source>
</evidence>
<dbReference type="EMBL" id="NESN01000002">
    <property type="protein sequence ID" value="PUE54486.1"/>
    <property type="molecule type" value="Genomic_DNA"/>
</dbReference>
<evidence type="ECO:0000313" key="3">
    <source>
        <dbReference type="Proteomes" id="UP000250790"/>
    </source>
</evidence>
<dbReference type="OrthoDB" id="9810477at2"/>
<name>A0A315E978_9BURK</name>